<dbReference type="EMBL" id="JAVFWL010000004">
    <property type="protein sequence ID" value="KAK6750888.1"/>
    <property type="molecule type" value="Genomic_DNA"/>
</dbReference>
<dbReference type="SUPFAM" id="SSF56112">
    <property type="entry name" value="Protein kinase-like (PK-like)"/>
    <property type="match status" value="1"/>
</dbReference>
<dbReference type="Pfam" id="PF07714">
    <property type="entry name" value="PK_Tyr_Ser-Thr"/>
    <property type="match status" value="1"/>
</dbReference>
<dbReference type="Gene3D" id="3.30.200.20">
    <property type="entry name" value="Phosphorylase Kinase, domain 1"/>
    <property type="match status" value="1"/>
</dbReference>
<dbReference type="InterPro" id="IPR050235">
    <property type="entry name" value="CK1_Ser-Thr_kinase"/>
</dbReference>
<organism evidence="2 3">
    <name type="scientific">Necator americanus</name>
    <name type="common">Human hookworm</name>
    <dbReference type="NCBI Taxonomy" id="51031"/>
    <lineage>
        <taxon>Eukaryota</taxon>
        <taxon>Metazoa</taxon>
        <taxon>Ecdysozoa</taxon>
        <taxon>Nematoda</taxon>
        <taxon>Chromadorea</taxon>
        <taxon>Rhabditida</taxon>
        <taxon>Rhabditina</taxon>
        <taxon>Rhabditomorpha</taxon>
        <taxon>Strongyloidea</taxon>
        <taxon>Ancylostomatidae</taxon>
        <taxon>Bunostominae</taxon>
        <taxon>Necator</taxon>
    </lineage>
</organism>
<dbReference type="SMART" id="SM00220">
    <property type="entry name" value="S_TKc"/>
    <property type="match status" value="1"/>
</dbReference>
<evidence type="ECO:0000313" key="3">
    <source>
        <dbReference type="Proteomes" id="UP001303046"/>
    </source>
</evidence>
<gene>
    <name evidence="2" type="primary">Necator_chrIV.g15996</name>
    <name evidence="2" type="ORF">RB195_002700</name>
</gene>
<evidence type="ECO:0000313" key="2">
    <source>
        <dbReference type="EMBL" id="KAK6750888.1"/>
    </source>
</evidence>
<evidence type="ECO:0000259" key="1">
    <source>
        <dbReference type="PROSITE" id="PS50011"/>
    </source>
</evidence>
<dbReference type="Gene3D" id="1.10.510.10">
    <property type="entry name" value="Transferase(Phosphotransferase) domain 1"/>
    <property type="match status" value="1"/>
</dbReference>
<name>A0ABR1DKZ8_NECAM</name>
<dbReference type="InterPro" id="IPR000719">
    <property type="entry name" value="Prot_kinase_dom"/>
</dbReference>
<accession>A0ABR1DKZ8</accession>
<proteinExistence type="predicted"/>
<dbReference type="PROSITE" id="PS50011">
    <property type="entry name" value="PROTEIN_KINASE_DOM"/>
    <property type="match status" value="1"/>
</dbReference>
<feature type="domain" description="Protein kinase" evidence="1">
    <location>
        <begin position="30"/>
        <end position="370"/>
    </location>
</feature>
<protein>
    <recommendedName>
        <fullName evidence="1">Protein kinase domain-containing protein</fullName>
    </recommendedName>
</protein>
<reference evidence="2 3" key="1">
    <citation type="submission" date="2023-08" db="EMBL/GenBank/DDBJ databases">
        <title>A Necator americanus chromosomal reference genome.</title>
        <authorList>
            <person name="Ilik V."/>
            <person name="Petrzelkova K.J."/>
            <person name="Pardy F."/>
            <person name="Fuh T."/>
            <person name="Niatou-Singa F.S."/>
            <person name="Gouil Q."/>
            <person name="Baker L."/>
            <person name="Ritchie M.E."/>
            <person name="Jex A.R."/>
            <person name="Gazzola D."/>
            <person name="Li H."/>
            <person name="Toshio Fujiwara R."/>
            <person name="Zhan B."/>
            <person name="Aroian R.V."/>
            <person name="Pafco B."/>
            <person name="Schwarz E.M."/>
        </authorList>
    </citation>
    <scope>NUCLEOTIDE SEQUENCE [LARGE SCALE GENOMIC DNA]</scope>
    <source>
        <strain evidence="2 3">Aroian</strain>
        <tissue evidence="2">Whole animal</tissue>
    </source>
</reference>
<keyword evidence="3" id="KW-1185">Reference proteome</keyword>
<dbReference type="PANTHER" id="PTHR11909">
    <property type="entry name" value="CASEIN KINASE-RELATED"/>
    <property type="match status" value="1"/>
</dbReference>
<dbReference type="Proteomes" id="UP001303046">
    <property type="component" value="Unassembled WGS sequence"/>
</dbReference>
<dbReference type="InterPro" id="IPR001245">
    <property type="entry name" value="Ser-Thr/Tyr_kinase_cat_dom"/>
</dbReference>
<comment type="caution">
    <text evidence="2">The sequence shown here is derived from an EMBL/GenBank/DDBJ whole genome shotgun (WGS) entry which is preliminary data.</text>
</comment>
<sequence>MDSNEDSDDREEDVFILKKGFPIRTRKATYFVQSLIGEGTFGAVYRVIESTNDSKIHAMKIEKKTVNTSRSKLKTEIRILRLLANKMHFAKLIDEGCEVTFSFLIMDLLGKNLADLKKTQPNEGGHQVAFGPRLRLGTRHVTSRLTGCDLSNEENYQIFSLATGLNASSQCLEACRDLHNVGFIHRDVKPANFACGIEDRIKVIFMLDFGLSKNLRPEIDEEVSQAHRFKGTIRYASLACHKCEDMGPRDDCESWFYMMVDFVSPLSLPWRNAKNRRSVLRMKEEIHRDKMDWLLCGLKCKRSFAKIIKYIDGLKTMDPVDYTFLLKSVEEGAKEAKCDLSAPYDWEITSQEVVESLPNLSCEWLQDENK</sequence>
<dbReference type="InterPro" id="IPR011009">
    <property type="entry name" value="Kinase-like_dom_sf"/>
</dbReference>